<keyword evidence="2" id="KW-0031">Aminopeptidase</keyword>
<dbReference type="GO" id="GO:0004177">
    <property type="term" value="F:aminopeptidase activity"/>
    <property type="evidence" value="ECO:0007669"/>
    <property type="project" value="UniProtKB-KW"/>
</dbReference>
<feature type="transmembrane region" description="Helical" evidence="1">
    <location>
        <begin position="62"/>
        <end position="80"/>
    </location>
</feature>
<name>A0A917E7A7_9SPHN</name>
<keyword evidence="1" id="KW-1133">Transmembrane helix</keyword>
<comment type="caution">
    <text evidence="2">The sequence shown here is derived from an EMBL/GenBank/DDBJ whole genome shotgun (WGS) entry which is preliminary data.</text>
</comment>
<gene>
    <name evidence="2" type="ORF">GCM10011529_16170</name>
</gene>
<sequence>MDKPVTRWMIEPLRKYATFEGRARRQEYWWFWLFTVIVIAVLGMVDAMVIGTDRYVEYGAGPFTGLAALAFIIPSIAVGIRRLHDRDKSGWFLLLGLIPIIGSIILLVWYVQRGTVGVNRFGPDPVA</sequence>
<dbReference type="Proteomes" id="UP000635071">
    <property type="component" value="Unassembled WGS sequence"/>
</dbReference>
<keyword evidence="2" id="KW-0378">Hydrolase</keyword>
<organism evidence="2 3">
    <name type="scientific">Sandarakinorhabdus glacialis</name>
    <dbReference type="NCBI Taxonomy" id="1614636"/>
    <lineage>
        <taxon>Bacteria</taxon>
        <taxon>Pseudomonadati</taxon>
        <taxon>Pseudomonadota</taxon>
        <taxon>Alphaproteobacteria</taxon>
        <taxon>Sphingomonadales</taxon>
        <taxon>Sphingosinicellaceae</taxon>
        <taxon>Sandarakinorhabdus</taxon>
    </lineage>
</organism>
<dbReference type="RefSeq" id="WP_188762417.1">
    <property type="nucleotide sequence ID" value="NZ_BMJM01000004.1"/>
</dbReference>
<keyword evidence="3" id="KW-1185">Reference proteome</keyword>
<dbReference type="AlphaFoldDB" id="A0A917E7A7"/>
<dbReference type="GO" id="GO:0005886">
    <property type="term" value="C:plasma membrane"/>
    <property type="evidence" value="ECO:0007669"/>
    <property type="project" value="TreeGrafter"/>
</dbReference>
<dbReference type="EMBL" id="BMJM01000004">
    <property type="protein sequence ID" value="GGE10554.1"/>
    <property type="molecule type" value="Genomic_DNA"/>
</dbReference>
<feature type="transmembrane region" description="Helical" evidence="1">
    <location>
        <begin position="92"/>
        <end position="111"/>
    </location>
</feature>
<reference evidence="2" key="2">
    <citation type="submission" date="2020-09" db="EMBL/GenBank/DDBJ databases">
        <authorList>
            <person name="Sun Q."/>
            <person name="Zhou Y."/>
        </authorList>
    </citation>
    <scope>NUCLEOTIDE SEQUENCE</scope>
    <source>
        <strain evidence="2">CGMCC 1.15519</strain>
    </source>
</reference>
<keyword evidence="1" id="KW-0812">Transmembrane</keyword>
<evidence type="ECO:0000313" key="2">
    <source>
        <dbReference type="EMBL" id="GGE10554.1"/>
    </source>
</evidence>
<dbReference type="PANTHER" id="PTHR34980:SF2">
    <property type="entry name" value="INNER MEMBRANE PROTEIN YHAH-RELATED"/>
    <property type="match status" value="1"/>
</dbReference>
<dbReference type="Pfam" id="PF05656">
    <property type="entry name" value="DUF805"/>
    <property type="match status" value="1"/>
</dbReference>
<evidence type="ECO:0000313" key="3">
    <source>
        <dbReference type="Proteomes" id="UP000635071"/>
    </source>
</evidence>
<feature type="transmembrane region" description="Helical" evidence="1">
    <location>
        <begin position="29"/>
        <end position="50"/>
    </location>
</feature>
<reference evidence="2" key="1">
    <citation type="journal article" date="2014" name="Int. J. Syst. Evol. Microbiol.">
        <title>Complete genome sequence of Corynebacterium casei LMG S-19264T (=DSM 44701T), isolated from a smear-ripened cheese.</title>
        <authorList>
            <consortium name="US DOE Joint Genome Institute (JGI-PGF)"/>
            <person name="Walter F."/>
            <person name="Albersmeier A."/>
            <person name="Kalinowski J."/>
            <person name="Ruckert C."/>
        </authorList>
    </citation>
    <scope>NUCLEOTIDE SEQUENCE</scope>
    <source>
        <strain evidence="2">CGMCC 1.15519</strain>
    </source>
</reference>
<keyword evidence="2" id="KW-0645">Protease</keyword>
<dbReference type="InterPro" id="IPR008523">
    <property type="entry name" value="DUF805"/>
</dbReference>
<accession>A0A917E7A7</accession>
<evidence type="ECO:0000256" key="1">
    <source>
        <dbReference type="SAM" id="Phobius"/>
    </source>
</evidence>
<dbReference type="PANTHER" id="PTHR34980">
    <property type="entry name" value="INNER MEMBRANE PROTEIN-RELATED-RELATED"/>
    <property type="match status" value="1"/>
</dbReference>
<keyword evidence="1" id="KW-0472">Membrane</keyword>
<protein>
    <submittedName>
        <fullName evidence="2">Aminopeptidase</fullName>
    </submittedName>
</protein>
<proteinExistence type="predicted"/>